<proteinExistence type="predicted"/>
<dbReference type="SUPFAM" id="SSF53335">
    <property type="entry name" value="S-adenosyl-L-methionine-dependent methyltransferases"/>
    <property type="match status" value="1"/>
</dbReference>
<evidence type="ECO:0000313" key="3">
    <source>
        <dbReference type="EMBL" id="QDT18948.1"/>
    </source>
</evidence>
<organism evidence="3 4">
    <name type="scientific">Gimesia chilikensis</name>
    <dbReference type="NCBI Taxonomy" id="2605989"/>
    <lineage>
        <taxon>Bacteria</taxon>
        <taxon>Pseudomonadati</taxon>
        <taxon>Planctomycetota</taxon>
        <taxon>Planctomycetia</taxon>
        <taxon>Planctomycetales</taxon>
        <taxon>Planctomycetaceae</taxon>
        <taxon>Gimesia</taxon>
    </lineage>
</organism>
<feature type="domain" description="Methyltransferase" evidence="2">
    <location>
        <begin position="44"/>
        <end position="94"/>
    </location>
</feature>
<keyword evidence="3" id="KW-0830">Ubiquinone</keyword>
<dbReference type="EMBL" id="CP036266">
    <property type="protein sequence ID" value="QDT18948.1"/>
    <property type="molecule type" value="Genomic_DNA"/>
</dbReference>
<feature type="region of interest" description="Disordered" evidence="1">
    <location>
        <begin position="250"/>
        <end position="281"/>
    </location>
</feature>
<dbReference type="EC" id="2.1.1.222" evidence="3"/>
<keyword evidence="3" id="KW-0489">Methyltransferase</keyword>
<evidence type="ECO:0000256" key="1">
    <source>
        <dbReference type="SAM" id="MobiDB-lite"/>
    </source>
</evidence>
<name>A0A517PHT5_9PLAN</name>
<keyword evidence="3" id="KW-0808">Transferase</keyword>
<sequence>MSNPREEIERFNEERRDYSNRWGAENAPNLVNQDSYSWMASFIESQKNVLDIGCGDGSGIIELAERGHSVISIEENPYCIEQARQNCIKSNIKVNTVLRGEVSLKEGITKVSYSPVGSIAQPLPGEVLIIEGDILNDDVLLHWLMTANLFNAVTCWCIGTYVKRLHSTNGARNYRLYMENAAYNLADKVLLPGGVLHFVHRVFSRGEEFSVDDRNDELRANKEMAEVTSLIVDEDSLIYRDFSLPRNENGIPLSQSMGTNSGASQSSGSKSQLESIQARKP</sequence>
<accession>A0A517PHT5</accession>
<dbReference type="GO" id="GO:0032259">
    <property type="term" value="P:methylation"/>
    <property type="evidence" value="ECO:0007669"/>
    <property type="project" value="UniProtKB-KW"/>
</dbReference>
<dbReference type="Gene3D" id="3.40.50.150">
    <property type="entry name" value="Vaccinia Virus protein VP39"/>
    <property type="match status" value="1"/>
</dbReference>
<dbReference type="CDD" id="cd02440">
    <property type="entry name" value="AdoMet_MTases"/>
    <property type="match status" value="1"/>
</dbReference>
<dbReference type="OrthoDB" id="9764961at2"/>
<dbReference type="InterPro" id="IPR029063">
    <property type="entry name" value="SAM-dependent_MTases_sf"/>
</dbReference>
<dbReference type="Pfam" id="PF13847">
    <property type="entry name" value="Methyltransf_31"/>
    <property type="match status" value="1"/>
</dbReference>
<evidence type="ECO:0000313" key="4">
    <source>
        <dbReference type="Proteomes" id="UP000320421"/>
    </source>
</evidence>
<feature type="compositionally biased region" description="Low complexity" evidence="1">
    <location>
        <begin position="258"/>
        <end position="281"/>
    </location>
</feature>
<gene>
    <name evidence="3" type="primary">ubiG_2</name>
    <name evidence="3" type="ORF">HG66A1_07110</name>
</gene>
<dbReference type="RefSeq" id="WP_145180862.1">
    <property type="nucleotide sequence ID" value="NZ_CP036266.1"/>
</dbReference>
<evidence type="ECO:0000259" key="2">
    <source>
        <dbReference type="Pfam" id="PF13847"/>
    </source>
</evidence>
<protein>
    <submittedName>
        <fullName evidence="3">Ubiquinone biosynthesis O-methyltransferase</fullName>
        <ecNumber evidence="3">2.1.1.222</ecNumber>
    </submittedName>
</protein>
<dbReference type="GO" id="GO:0102208">
    <property type="term" value="F:2-polyprenyl-6-hydroxyphenol methylase activity"/>
    <property type="evidence" value="ECO:0007669"/>
    <property type="project" value="UniProtKB-EC"/>
</dbReference>
<keyword evidence="4" id="KW-1185">Reference proteome</keyword>
<reference evidence="3 4" key="1">
    <citation type="submission" date="2019-02" db="EMBL/GenBank/DDBJ databases">
        <title>Deep-cultivation of Planctomycetes and their phenomic and genomic characterization uncovers novel biology.</title>
        <authorList>
            <person name="Wiegand S."/>
            <person name="Jogler M."/>
            <person name="Boedeker C."/>
            <person name="Pinto D."/>
            <person name="Vollmers J."/>
            <person name="Rivas-Marin E."/>
            <person name="Kohn T."/>
            <person name="Peeters S.H."/>
            <person name="Heuer A."/>
            <person name="Rast P."/>
            <person name="Oberbeckmann S."/>
            <person name="Bunk B."/>
            <person name="Jeske O."/>
            <person name="Meyerdierks A."/>
            <person name="Storesund J.E."/>
            <person name="Kallscheuer N."/>
            <person name="Luecker S."/>
            <person name="Lage O.M."/>
            <person name="Pohl T."/>
            <person name="Merkel B.J."/>
            <person name="Hornburger P."/>
            <person name="Mueller R.-W."/>
            <person name="Bruemmer F."/>
            <person name="Labrenz M."/>
            <person name="Spormann A.M."/>
            <person name="Op den Camp H."/>
            <person name="Overmann J."/>
            <person name="Amann R."/>
            <person name="Jetten M.S.M."/>
            <person name="Mascher T."/>
            <person name="Medema M.H."/>
            <person name="Devos D.P."/>
            <person name="Kaster A.-K."/>
            <person name="Ovreas L."/>
            <person name="Rohde M."/>
            <person name="Galperin M.Y."/>
            <person name="Jogler C."/>
        </authorList>
    </citation>
    <scope>NUCLEOTIDE SEQUENCE [LARGE SCALE GENOMIC DNA]</scope>
    <source>
        <strain evidence="3 4">HG66A1</strain>
    </source>
</reference>
<dbReference type="InterPro" id="IPR025714">
    <property type="entry name" value="Methyltranfer_dom"/>
</dbReference>
<dbReference type="Proteomes" id="UP000320421">
    <property type="component" value="Chromosome"/>
</dbReference>
<dbReference type="AlphaFoldDB" id="A0A517PHT5"/>